<evidence type="ECO:0000256" key="8">
    <source>
        <dbReference type="RuleBase" id="RU000461"/>
    </source>
</evidence>
<dbReference type="GO" id="GO:0016705">
    <property type="term" value="F:oxidoreductase activity, acting on paired donors, with incorporation or reduction of molecular oxygen"/>
    <property type="evidence" value="ECO:0007669"/>
    <property type="project" value="InterPro"/>
</dbReference>
<accession>W4LD04</accession>
<keyword evidence="3 7" id="KW-0479">Metal-binding</keyword>
<dbReference type="GO" id="GO:0004497">
    <property type="term" value="F:monooxygenase activity"/>
    <property type="evidence" value="ECO:0007669"/>
    <property type="project" value="UniProtKB-KW"/>
</dbReference>
<evidence type="ECO:0008006" key="11">
    <source>
        <dbReference type="Google" id="ProtNLM"/>
    </source>
</evidence>
<dbReference type="SUPFAM" id="SSF48264">
    <property type="entry name" value="Cytochrome P450"/>
    <property type="match status" value="1"/>
</dbReference>
<keyword evidence="5 7" id="KW-0408">Iron</keyword>
<dbReference type="InterPro" id="IPR050196">
    <property type="entry name" value="Cytochrome_P450_Monoox"/>
</dbReference>
<dbReference type="PANTHER" id="PTHR24291:SF50">
    <property type="entry name" value="BIFUNCTIONAL ALBAFLAVENONE MONOOXYGENASE_TERPENE SYNTHASE"/>
    <property type="match status" value="1"/>
</dbReference>
<dbReference type="GO" id="GO:0020037">
    <property type="term" value="F:heme binding"/>
    <property type="evidence" value="ECO:0007669"/>
    <property type="project" value="InterPro"/>
</dbReference>
<evidence type="ECO:0000256" key="5">
    <source>
        <dbReference type="ARBA" id="ARBA00023004"/>
    </source>
</evidence>
<dbReference type="PRINTS" id="PR00463">
    <property type="entry name" value="EP450I"/>
</dbReference>
<dbReference type="PRINTS" id="PR00385">
    <property type="entry name" value="P450"/>
</dbReference>
<evidence type="ECO:0000256" key="2">
    <source>
        <dbReference type="ARBA" id="ARBA00022617"/>
    </source>
</evidence>
<name>W4LD04_ENTF1</name>
<dbReference type="Pfam" id="PF00067">
    <property type="entry name" value="p450"/>
    <property type="match status" value="1"/>
</dbReference>
<dbReference type="Proteomes" id="UP000019141">
    <property type="component" value="Unassembled WGS sequence"/>
</dbReference>
<evidence type="ECO:0000256" key="3">
    <source>
        <dbReference type="ARBA" id="ARBA00022723"/>
    </source>
</evidence>
<dbReference type="InterPro" id="IPR017972">
    <property type="entry name" value="Cyt_P450_CS"/>
</dbReference>
<dbReference type="InterPro" id="IPR001128">
    <property type="entry name" value="Cyt_P450"/>
</dbReference>
<comment type="similarity">
    <text evidence="1 8">Belongs to the cytochrome P450 family.</text>
</comment>
<evidence type="ECO:0000256" key="4">
    <source>
        <dbReference type="ARBA" id="ARBA00023002"/>
    </source>
</evidence>
<keyword evidence="2 7" id="KW-0349">Heme</keyword>
<dbReference type="InterPro" id="IPR036396">
    <property type="entry name" value="Cyt_P450_sf"/>
</dbReference>
<organism evidence="9 10">
    <name type="scientific">Entotheonella factor</name>
    <dbReference type="NCBI Taxonomy" id="1429438"/>
    <lineage>
        <taxon>Bacteria</taxon>
        <taxon>Pseudomonadati</taxon>
        <taxon>Nitrospinota/Tectimicrobiota group</taxon>
        <taxon>Candidatus Tectimicrobiota</taxon>
        <taxon>Candidatus Entotheonellia</taxon>
        <taxon>Candidatus Entotheonellales</taxon>
        <taxon>Candidatus Entotheonellaceae</taxon>
        <taxon>Candidatus Entotheonella</taxon>
    </lineage>
</organism>
<evidence type="ECO:0000313" key="10">
    <source>
        <dbReference type="Proteomes" id="UP000019141"/>
    </source>
</evidence>
<evidence type="ECO:0000313" key="9">
    <source>
        <dbReference type="EMBL" id="ETW95867.1"/>
    </source>
</evidence>
<sequence length="458" mass="52473">MSHQPQRMPGPKGHFLFGHLREYRRDKVALFLRAMHDYGDMVYLRIGNQHVCLVSDPESIIKVLQHESHNYKTASSYRELEKLIGQGLVTTAGESWRQHRTALQPLFRMNNLSPVVTICAELTRRAIGSWFNGLANAASPIDIYQEMRHLTMDITSAVLFGSASSIPKDDFNQAFDSAHYYLMQRIESFIKLELPTPARRAFHRSKHALYTYIDQIIQQHRSASSSCQTMLSAMMQARDEAAGQLFSDRELRDEVLTLFLVGYDTTATALTWLFYLLSQHPEVQAKVEAEVASELHVGAPTLETLASLTYTASTVEETLRLYPPVWAFSREAVRDSTLGQYTIEAGNKVVICPYAIHRHPKFWHSPEDFLPERFHRRSPREHISGSYLPFGLGSRQCLGRNIATIMLRVILIMVTQQCRFEPVSGRNPEHRAGVFLKPRHRIYLMPVRIADRCDDRDE</sequence>
<reference evidence="9 10" key="1">
    <citation type="journal article" date="2014" name="Nature">
        <title>An environmental bacterial taxon with a large and distinct metabolic repertoire.</title>
        <authorList>
            <person name="Wilson M.C."/>
            <person name="Mori T."/>
            <person name="Ruckert C."/>
            <person name="Uria A.R."/>
            <person name="Helf M.J."/>
            <person name="Takada K."/>
            <person name="Gernert C."/>
            <person name="Steffens U.A."/>
            <person name="Heycke N."/>
            <person name="Schmitt S."/>
            <person name="Rinke C."/>
            <person name="Helfrich E.J."/>
            <person name="Brachmann A.O."/>
            <person name="Gurgui C."/>
            <person name="Wakimoto T."/>
            <person name="Kracht M."/>
            <person name="Crusemann M."/>
            <person name="Hentschel U."/>
            <person name="Abe I."/>
            <person name="Matsunaga S."/>
            <person name="Kalinowski J."/>
            <person name="Takeyama H."/>
            <person name="Piel J."/>
        </authorList>
    </citation>
    <scope>NUCLEOTIDE SEQUENCE [LARGE SCALE GENOMIC DNA]</scope>
    <source>
        <strain evidence="10">TSY1</strain>
    </source>
</reference>
<gene>
    <name evidence="9" type="ORF">ETSY1_28815</name>
</gene>
<dbReference type="PROSITE" id="PS00086">
    <property type="entry name" value="CYTOCHROME_P450"/>
    <property type="match status" value="1"/>
</dbReference>
<dbReference type="HOGENOM" id="CLU_001570_5_1_7"/>
<keyword evidence="4 8" id="KW-0560">Oxidoreductase</keyword>
<evidence type="ECO:0000256" key="6">
    <source>
        <dbReference type="ARBA" id="ARBA00023033"/>
    </source>
</evidence>
<proteinExistence type="inferred from homology"/>
<comment type="caution">
    <text evidence="9">The sequence shown here is derived from an EMBL/GenBank/DDBJ whole genome shotgun (WGS) entry which is preliminary data.</text>
</comment>
<dbReference type="AlphaFoldDB" id="W4LD04"/>
<dbReference type="PANTHER" id="PTHR24291">
    <property type="entry name" value="CYTOCHROME P450 FAMILY 4"/>
    <property type="match status" value="1"/>
</dbReference>
<dbReference type="InterPro" id="IPR002401">
    <property type="entry name" value="Cyt_P450_E_grp-I"/>
</dbReference>
<feature type="binding site" description="axial binding residue" evidence="7">
    <location>
        <position position="397"/>
    </location>
    <ligand>
        <name>heme</name>
        <dbReference type="ChEBI" id="CHEBI:30413"/>
    </ligand>
    <ligandPart>
        <name>Fe</name>
        <dbReference type="ChEBI" id="CHEBI:18248"/>
    </ligandPart>
</feature>
<keyword evidence="10" id="KW-1185">Reference proteome</keyword>
<comment type="cofactor">
    <cofactor evidence="7">
        <name>heme</name>
        <dbReference type="ChEBI" id="CHEBI:30413"/>
    </cofactor>
</comment>
<protein>
    <recommendedName>
        <fullName evidence="11">Cytochrome P450</fullName>
    </recommendedName>
</protein>
<dbReference type="GO" id="GO:0005506">
    <property type="term" value="F:iron ion binding"/>
    <property type="evidence" value="ECO:0007669"/>
    <property type="project" value="InterPro"/>
</dbReference>
<evidence type="ECO:0000256" key="7">
    <source>
        <dbReference type="PIRSR" id="PIRSR602401-1"/>
    </source>
</evidence>
<dbReference type="EMBL" id="AZHW01000863">
    <property type="protein sequence ID" value="ETW95867.1"/>
    <property type="molecule type" value="Genomic_DNA"/>
</dbReference>
<keyword evidence="6 8" id="KW-0503">Monooxygenase</keyword>
<dbReference type="Gene3D" id="1.10.630.10">
    <property type="entry name" value="Cytochrome P450"/>
    <property type="match status" value="1"/>
</dbReference>
<evidence type="ECO:0000256" key="1">
    <source>
        <dbReference type="ARBA" id="ARBA00010617"/>
    </source>
</evidence>